<sequence length="52" mass="6043">MHTRIVGRFRCRSDAEGHLQVLRRLIPTLSFEIMFDVTPKDTDSDDNPETPQ</sequence>
<gene>
    <name evidence="1" type="ORF">MC7420_1093</name>
</gene>
<dbReference type="EMBL" id="DS989858">
    <property type="protein sequence ID" value="EDX73297.1"/>
    <property type="molecule type" value="Genomic_DNA"/>
</dbReference>
<proteinExistence type="predicted"/>
<protein>
    <submittedName>
        <fullName evidence="1">Uncharacterized protein</fullName>
    </submittedName>
</protein>
<dbReference type="HOGENOM" id="CLU_212715_0_0_3"/>
<evidence type="ECO:0000313" key="2">
    <source>
        <dbReference type="Proteomes" id="UP000003835"/>
    </source>
</evidence>
<dbReference type="AlphaFoldDB" id="B4VXM0"/>
<dbReference type="Proteomes" id="UP000003835">
    <property type="component" value="Unassembled WGS sequence"/>
</dbReference>
<accession>B4VXM0</accession>
<keyword evidence="2" id="KW-1185">Reference proteome</keyword>
<organism evidence="1 2">
    <name type="scientific">Coleofasciculus chthonoplastes PCC 7420</name>
    <dbReference type="NCBI Taxonomy" id="118168"/>
    <lineage>
        <taxon>Bacteria</taxon>
        <taxon>Bacillati</taxon>
        <taxon>Cyanobacteriota</taxon>
        <taxon>Cyanophyceae</taxon>
        <taxon>Coleofasciculales</taxon>
        <taxon>Coleofasciculaceae</taxon>
        <taxon>Coleofasciculus</taxon>
    </lineage>
</organism>
<name>B4VXM0_9CYAN</name>
<reference evidence="1 2" key="1">
    <citation type="submission" date="2008-07" db="EMBL/GenBank/DDBJ databases">
        <authorList>
            <person name="Tandeau de Marsac N."/>
            <person name="Ferriera S."/>
            <person name="Johnson J."/>
            <person name="Kravitz S."/>
            <person name="Beeson K."/>
            <person name="Sutton G."/>
            <person name="Rogers Y.-H."/>
            <person name="Friedman R."/>
            <person name="Frazier M."/>
            <person name="Venter J.C."/>
        </authorList>
    </citation>
    <scope>NUCLEOTIDE SEQUENCE [LARGE SCALE GENOMIC DNA]</scope>
    <source>
        <strain evidence="1 2">PCC 7420</strain>
    </source>
</reference>
<evidence type="ECO:0000313" key="1">
    <source>
        <dbReference type="EMBL" id="EDX73297.1"/>
    </source>
</evidence>